<gene>
    <name evidence="2" type="ORF">ACFPRA_00685</name>
</gene>
<proteinExistence type="inferred from homology"/>
<evidence type="ECO:0000256" key="1">
    <source>
        <dbReference type="ARBA" id="ARBA00006718"/>
    </source>
</evidence>
<dbReference type="InterPro" id="IPR008326">
    <property type="entry name" value="PdhI-like"/>
</dbReference>
<protein>
    <submittedName>
        <fullName evidence="2">HesB/YadR/YfhF family protein</fullName>
    </submittedName>
</protein>
<comment type="similarity">
    <text evidence="1">Belongs to the HesB/IscA family.</text>
</comment>
<dbReference type="RefSeq" id="WP_381430528.1">
    <property type="nucleotide sequence ID" value="NZ_JBHSNO010000001.1"/>
</dbReference>
<keyword evidence="3" id="KW-1185">Reference proteome</keyword>
<dbReference type="EMBL" id="JBHSNO010000001">
    <property type="protein sequence ID" value="MFC5587423.1"/>
    <property type="molecule type" value="Genomic_DNA"/>
</dbReference>
<comment type="caution">
    <text evidence="2">The sequence shown here is derived from an EMBL/GenBank/DDBJ whole genome shotgun (WGS) entry which is preliminary data.</text>
</comment>
<evidence type="ECO:0000313" key="3">
    <source>
        <dbReference type="Proteomes" id="UP001596109"/>
    </source>
</evidence>
<evidence type="ECO:0000313" key="2">
    <source>
        <dbReference type="EMBL" id="MFC5587423.1"/>
    </source>
</evidence>
<name>A0ABW0TFA8_9BACL</name>
<organism evidence="2 3">
    <name type="scientific">Sporosarcina soli</name>
    <dbReference type="NCBI Taxonomy" id="334736"/>
    <lineage>
        <taxon>Bacteria</taxon>
        <taxon>Bacillati</taxon>
        <taxon>Bacillota</taxon>
        <taxon>Bacilli</taxon>
        <taxon>Bacillales</taxon>
        <taxon>Caryophanaceae</taxon>
        <taxon>Sporosarcina</taxon>
    </lineage>
</organism>
<sequence>MKIVLSEEALNWFKEEMDVESGDGVNFYARYGGSSPLHDGFSLGVKMDKPEEIAVQTEHDGILFYIESRDAWFFDGHDLHVQVDLQLNEPTYAYEKM</sequence>
<dbReference type="PIRSF" id="PIRSF034852">
    <property type="entry name" value="UCP034852"/>
    <property type="match status" value="1"/>
</dbReference>
<accession>A0ABW0TFA8</accession>
<dbReference type="InterPro" id="IPR035903">
    <property type="entry name" value="HesB-like_dom_sf"/>
</dbReference>
<dbReference type="SUPFAM" id="SSF89360">
    <property type="entry name" value="HesB-like domain"/>
    <property type="match status" value="1"/>
</dbReference>
<reference evidence="3" key="1">
    <citation type="journal article" date="2019" name="Int. J. Syst. Evol. Microbiol.">
        <title>The Global Catalogue of Microorganisms (GCM) 10K type strain sequencing project: providing services to taxonomists for standard genome sequencing and annotation.</title>
        <authorList>
            <consortium name="The Broad Institute Genomics Platform"/>
            <consortium name="The Broad Institute Genome Sequencing Center for Infectious Disease"/>
            <person name="Wu L."/>
            <person name="Ma J."/>
        </authorList>
    </citation>
    <scope>NUCLEOTIDE SEQUENCE [LARGE SCALE GENOMIC DNA]</scope>
    <source>
        <strain evidence="3">CGMCC 4.1434</strain>
    </source>
</reference>
<dbReference type="Proteomes" id="UP001596109">
    <property type="component" value="Unassembled WGS sequence"/>
</dbReference>